<dbReference type="EMBL" id="JAVVDO010000002">
    <property type="protein sequence ID" value="MDT8329864.1"/>
    <property type="molecule type" value="Genomic_DNA"/>
</dbReference>
<accession>A0A1L7AFN0</accession>
<reference evidence="2" key="3">
    <citation type="submission" date="2023-09" db="EMBL/GenBank/DDBJ databases">
        <authorList>
            <person name="Schober I."/>
            <person name="Bunk B."/>
        </authorList>
    </citation>
    <scope>NUCLEOTIDE SEQUENCE</scope>
    <source>
        <strain evidence="2">DSM 103800</strain>
    </source>
</reference>
<proteinExistence type="predicted"/>
<dbReference type="AlphaFoldDB" id="A0A1L7AFN0"/>
<dbReference type="Pfam" id="PF06233">
    <property type="entry name" value="Usg"/>
    <property type="match status" value="1"/>
</dbReference>
<sequence length="91" mass="10733">MILREIGNLVRFPEPRVTTAELLYRLPDHPAVLQSFVWQKLDHAPGFPELHRFIDFWQREIEGPLHSVRVASAALWRPAEFRYVDGQFTLH</sequence>
<organism evidence="1 3">
    <name type="scientific">Roseomonas gilardii</name>
    <dbReference type="NCBI Taxonomy" id="257708"/>
    <lineage>
        <taxon>Bacteria</taxon>
        <taxon>Pseudomonadati</taxon>
        <taxon>Pseudomonadota</taxon>
        <taxon>Alphaproteobacteria</taxon>
        <taxon>Acetobacterales</taxon>
        <taxon>Roseomonadaceae</taxon>
        <taxon>Roseomonas</taxon>
    </lineage>
</organism>
<evidence type="ECO:0000313" key="1">
    <source>
        <dbReference type="EMBL" id="APT57607.1"/>
    </source>
</evidence>
<dbReference type="KEGG" id="rgi:RGI145_11335"/>
<dbReference type="InterPro" id="IPR009354">
    <property type="entry name" value="Usg"/>
</dbReference>
<dbReference type="EMBL" id="CP015583">
    <property type="protein sequence ID" value="APT57607.1"/>
    <property type="molecule type" value="Genomic_DNA"/>
</dbReference>
<protein>
    <submittedName>
        <fullName evidence="1">Usg-like family protein</fullName>
    </submittedName>
</protein>
<evidence type="ECO:0000313" key="4">
    <source>
        <dbReference type="Proteomes" id="UP001258945"/>
    </source>
</evidence>
<reference evidence="2 4" key="2">
    <citation type="journal article" date="2019" name="Microb. Pathog.">
        <title>Comparison of VITEK 2, MALDI-TOF MS, 16S rRNA gene sequencing, and whole-genome sequencing for identification of Roseomonas mucosa.</title>
        <authorList>
            <person name="Rudolph W.W."/>
            <person name="Gunzer F."/>
            <person name="Trauth M."/>
            <person name="Bunk B."/>
            <person name="Bigge R."/>
            <person name="Schrottner P."/>
        </authorList>
    </citation>
    <scope>NUCLEOTIDE SEQUENCE [LARGE SCALE GENOMIC DNA]</scope>
    <source>
        <strain evidence="2 4">DSM 103800</strain>
    </source>
</reference>
<dbReference type="Proteomes" id="UP001258945">
    <property type="component" value="Unassembled WGS sequence"/>
</dbReference>
<evidence type="ECO:0000313" key="2">
    <source>
        <dbReference type="EMBL" id="MDT8329864.1"/>
    </source>
</evidence>
<dbReference type="STRING" id="257708.RGI145_11335"/>
<keyword evidence="4" id="KW-1185">Reference proteome</keyword>
<dbReference type="Proteomes" id="UP000185494">
    <property type="component" value="Chromosome 1"/>
</dbReference>
<dbReference type="RefSeq" id="WP_027280434.1">
    <property type="nucleotide sequence ID" value="NZ_CP015583.1"/>
</dbReference>
<evidence type="ECO:0000313" key="3">
    <source>
        <dbReference type="Proteomes" id="UP000185494"/>
    </source>
</evidence>
<reference evidence="1 3" key="1">
    <citation type="submission" date="2016-05" db="EMBL/GenBank/DDBJ databases">
        <title>Complete Genome and Methylome Analysis of Psychrotrophic Bacterial Isolates from Antarctic Lake Untersee.</title>
        <authorList>
            <person name="Fomenkov A."/>
            <person name="Akimov V.N."/>
            <person name="Vasilyeva L.V."/>
            <person name="Andersen D."/>
            <person name="Vincze T."/>
            <person name="Roberts R.J."/>
        </authorList>
    </citation>
    <scope>NUCLEOTIDE SEQUENCE [LARGE SCALE GENOMIC DNA]</scope>
    <source>
        <strain evidence="1 3">U14-5</strain>
    </source>
</reference>
<dbReference type="eggNOG" id="COG5425">
    <property type="taxonomic scope" value="Bacteria"/>
</dbReference>
<name>A0A1L7AFN0_9PROT</name>
<gene>
    <name evidence="1" type="ORF">RGI145_11335</name>
    <name evidence="2" type="ORF">RQ831_02290</name>
</gene>